<evidence type="ECO:0000313" key="1">
    <source>
        <dbReference type="EMBL" id="KAF6213563.1"/>
    </source>
</evidence>
<dbReference type="Proteomes" id="UP000466442">
    <property type="component" value="Unassembled WGS sequence"/>
</dbReference>
<dbReference type="AlphaFoldDB" id="A0A8S9XXA9"/>
<name>A0A8S9XXA9_APOLU</name>
<evidence type="ECO:0000313" key="2">
    <source>
        <dbReference type="Proteomes" id="UP000466442"/>
    </source>
</evidence>
<gene>
    <name evidence="1" type="ORF">GE061_011283</name>
</gene>
<organism evidence="1 2">
    <name type="scientific">Apolygus lucorum</name>
    <name type="common">Small green plant bug</name>
    <name type="synonym">Lygocoris lucorum</name>
    <dbReference type="NCBI Taxonomy" id="248454"/>
    <lineage>
        <taxon>Eukaryota</taxon>
        <taxon>Metazoa</taxon>
        <taxon>Ecdysozoa</taxon>
        <taxon>Arthropoda</taxon>
        <taxon>Hexapoda</taxon>
        <taxon>Insecta</taxon>
        <taxon>Pterygota</taxon>
        <taxon>Neoptera</taxon>
        <taxon>Paraneoptera</taxon>
        <taxon>Hemiptera</taxon>
        <taxon>Heteroptera</taxon>
        <taxon>Panheteroptera</taxon>
        <taxon>Cimicomorpha</taxon>
        <taxon>Miridae</taxon>
        <taxon>Mirini</taxon>
        <taxon>Apolygus</taxon>
    </lineage>
</organism>
<reference evidence="1" key="1">
    <citation type="journal article" date="2021" name="Mol. Ecol. Resour.">
        <title>Apolygus lucorum genome provides insights into omnivorousness and mesophyll feeding.</title>
        <authorList>
            <person name="Liu Y."/>
            <person name="Liu H."/>
            <person name="Wang H."/>
            <person name="Huang T."/>
            <person name="Liu B."/>
            <person name="Yang B."/>
            <person name="Yin L."/>
            <person name="Li B."/>
            <person name="Zhang Y."/>
            <person name="Zhang S."/>
            <person name="Jiang F."/>
            <person name="Zhang X."/>
            <person name="Ren Y."/>
            <person name="Wang B."/>
            <person name="Wang S."/>
            <person name="Lu Y."/>
            <person name="Wu K."/>
            <person name="Fan W."/>
            <person name="Wang G."/>
        </authorList>
    </citation>
    <scope>NUCLEOTIDE SEQUENCE</scope>
    <source>
        <strain evidence="1">12Hb</strain>
    </source>
</reference>
<keyword evidence="2" id="KW-1185">Reference proteome</keyword>
<protein>
    <submittedName>
        <fullName evidence="1">Uncharacterized protein</fullName>
    </submittedName>
</protein>
<accession>A0A8S9XXA9</accession>
<comment type="caution">
    <text evidence="1">The sequence shown here is derived from an EMBL/GenBank/DDBJ whole genome shotgun (WGS) entry which is preliminary data.</text>
</comment>
<dbReference type="EMBL" id="WIXP02000003">
    <property type="protein sequence ID" value="KAF6213563.1"/>
    <property type="molecule type" value="Genomic_DNA"/>
</dbReference>
<sequence>MWVNANNWTPQAHAKQIALEMLQDSAIQNTHLTSTQVRIQILDAVHVEVRDEDLYGPFVMDHSRGNAWEDRGYGGLMESVVMLL</sequence>
<proteinExistence type="predicted"/>